<organism evidence="1 2">
    <name type="scientific">Megaselia scalaris</name>
    <name type="common">Humpbacked fly</name>
    <name type="synonym">Phora scalaris</name>
    <dbReference type="NCBI Taxonomy" id="36166"/>
    <lineage>
        <taxon>Eukaryota</taxon>
        <taxon>Metazoa</taxon>
        <taxon>Ecdysozoa</taxon>
        <taxon>Arthropoda</taxon>
        <taxon>Hexapoda</taxon>
        <taxon>Insecta</taxon>
        <taxon>Pterygota</taxon>
        <taxon>Neoptera</taxon>
        <taxon>Endopterygota</taxon>
        <taxon>Diptera</taxon>
        <taxon>Brachycera</taxon>
        <taxon>Muscomorpha</taxon>
        <taxon>Platypezoidea</taxon>
        <taxon>Phoridae</taxon>
        <taxon>Megaseliini</taxon>
        <taxon>Megaselia</taxon>
    </lineage>
</organism>
<dbReference type="EMBL" id="CAQQ02173791">
    <property type="status" value="NOT_ANNOTATED_CDS"/>
    <property type="molecule type" value="Genomic_DNA"/>
</dbReference>
<protein>
    <submittedName>
        <fullName evidence="1">Uncharacterized protein</fullName>
    </submittedName>
</protein>
<keyword evidence="2" id="KW-1185">Reference proteome</keyword>
<accession>T1GRI1</accession>
<dbReference type="EnsemblMetazoa" id="MESCA006266-RA">
    <property type="protein sequence ID" value="MESCA006266-PA"/>
    <property type="gene ID" value="MESCA006266"/>
</dbReference>
<reference evidence="2" key="1">
    <citation type="submission" date="2013-02" db="EMBL/GenBank/DDBJ databases">
        <authorList>
            <person name="Hughes D."/>
        </authorList>
    </citation>
    <scope>NUCLEOTIDE SEQUENCE</scope>
    <source>
        <strain>Durham</strain>
        <strain evidence="2">NC isolate 2 -- Noor lab</strain>
    </source>
</reference>
<dbReference type="HOGENOM" id="CLU_3280068_0_0_1"/>
<reference evidence="1" key="2">
    <citation type="submission" date="2015-06" db="UniProtKB">
        <authorList>
            <consortium name="EnsemblMetazoa"/>
        </authorList>
    </citation>
    <scope>IDENTIFICATION</scope>
</reference>
<dbReference type="AlphaFoldDB" id="T1GRI1"/>
<sequence length="41" mass="4623">MLTILRQNPANNNTASRGHIAATVRSCTVFSNLHWYNPPQK</sequence>
<evidence type="ECO:0000313" key="1">
    <source>
        <dbReference type="EnsemblMetazoa" id="MESCA006266-PA"/>
    </source>
</evidence>
<evidence type="ECO:0000313" key="2">
    <source>
        <dbReference type="Proteomes" id="UP000015102"/>
    </source>
</evidence>
<dbReference type="Proteomes" id="UP000015102">
    <property type="component" value="Unassembled WGS sequence"/>
</dbReference>
<name>T1GRI1_MEGSC</name>
<proteinExistence type="predicted"/>